<evidence type="ECO:0000256" key="3">
    <source>
        <dbReference type="ARBA" id="ARBA00022692"/>
    </source>
</evidence>
<proteinExistence type="inferred from homology"/>
<evidence type="ECO:0000256" key="1">
    <source>
        <dbReference type="ARBA" id="ARBA00004141"/>
    </source>
</evidence>
<reference evidence="6 7" key="1">
    <citation type="submission" date="2014-10" db="EMBL/GenBank/DDBJ databases">
        <title>Draft genome of the hookworm Ancylostoma caninum.</title>
        <authorList>
            <person name="Mitreva M."/>
        </authorList>
    </citation>
    <scope>NUCLEOTIDE SEQUENCE [LARGE SCALE GENOMIC DNA]</scope>
    <source>
        <strain evidence="6 7">Baltimore</strain>
    </source>
</reference>
<sequence length="78" mass="8630">MLSRAEKAPTILMTVKEVYTAGGVRALFSGVTPRVLWMAAGGFVFFGAYETVLSLSYWVCPDKRRNVKIHTPESPLPI</sequence>
<keyword evidence="3 5" id="KW-0812">Transmembrane</keyword>
<name>A0A368GCI2_ANCCA</name>
<dbReference type="OrthoDB" id="276989at2759"/>
<protein>
    <submittedName>
        <fullName evidence="6">Uncharacterized protein</fullName>
    </submittedName>
</protein>
<comment type="subcellular location">
    <subcellularLocation>
        <location evidence="1">Membrane</location>
        <topology evidence="1">Multi-pass membrane protein</topology>
    </subcellularLocation>
</comment>
<dbReference type="Pfam" id="PF00153">
    <property type="entry name" value="Mito_carr"/>
    <property type="match status" value="1"/>
</dbReference>
<evidence type="ECO:0000313" key="6">
    <source>
        <dbReference type="EMBL" id="RCN40979.1"/>
    </source>
</evidence>
<dbReference type="InterPro" id="IPR018108">
    <property type="entry name" value="MCP_transmembrane"/>
</dbReference>
<dbReference type="STRING" id="29170.A0A368GCI2"/>
<comment type="caution">
    <text evidence="6">The sequence shown here is derived from an EMBL/GenBank/DDBJ whole genome shotgun (WGS) entry which is preliminary data.</text>
</comment>
<dbReference type="AlphaFoldDB" id="A0A368GCI2"/>
<keyword evidence="7" id="KW-1185">Reference proteome</keyword>
<evidence type="ECO:0000256" key="4">
    <source>
        <dbReference type="ARBA" id="ARBA00023136"/>
    </source>
</evidence>
<dbReference type="InterPro" id="IPR023395">
    <property type="entry name" value="MCP_dom_sf"/>
</dbReference>
<comment type="similarity">
    <text evidence="2">Belongs to the mitochondrial carrier (TC 2.A.29) family.</text>
</comment>
<evidence type="ECO:0000256" key="2">
    <source>
        <dbReference type="ARBA" id="ARBA00006375"/>
    </source>
</evidence>
<organism evidence="6 7">
    <name type="scientific">Ancylostoma caninum</name>
    <name type="common">Dog hookworm</name>
    <dbReference type="NCBI Taxonomy" id="29170"/>
    <lineage>
        <taxon>Eukaryota</taxon>
        <taxon>Metazoa</taxon>
        <taxon>Ecdysozoa</taxon>
        <taxon>Nematoda</taxon>
        <taxon>Chromadorea</taxon>
        <taxon>Rhabditida</taxon>
        <taxon>Rhabditina</taxon>
        <taxon>Rhabditomorpha</taxon>
        <taxon>Strongyloidea</taxon>
        <taxon>Ancylostomatidae</taxon>
        <taxon>Ancylostomatinae</taxon>
        <taxon>Ancylostoma</taxon>
    </lineage>
</organism>
<keyword evidence="4 5" id="KW-0472">Membrane</keyword>
<dbReference type="SUPFAM" id="SSF103506">
    <property type="entry name" value="Mitochondrial carrier"/>
    <property type="match status" value="1"/>
</dbReference>
<dbReference type="Gene3D" id="1.50.40.10">
    <property type="entry name" value="Mitochondrial carrier domain"/>
    <property type="match status" value="1"/>
</dbReference>
<evidence type="ECO:0000256" key="5">
    <source>
        <dbReference type="SAM" id="Phobius"/>
    </source>
</evidence>
<accession>A0A368GCI2</accession>
<keyword evidence="5" id="KW-1133">Transmembrane helix</keyword>
<gene>
    <name evidence="6" type="ORF">ANCCAN_13084</name>
</gene>
<dbReference type="Proteomes" id="UP000252519">
    <property type="component" value="Unassembled WGS sequence"/>
</dbReference>
<dbReference type="GO" id="GO:0016020">
    <property type="term" value="C:membrane"/>
    <property type="evidence" value="ECO:0007669"/>
    <property type="project" value="UniProtKB-SubCell"/>
</dbReference>
<evidence type="ECO:0000313" key="7">
    <source>
        <dbReference type="Proteomes" id="UP000252519"/>
    </source>
</evidence>
<dbReference type="EMBL" id="JOJR01000255">
    <property type="protein sequence ID" value="RCN40979.1"/>
    <property type="molecule type" value="Genomic_DNA"/>
</dbReference>
<feature type="transmembrane region" description="Helical" evidence="5">
    <location>
        <begin position="35"/>
        <end position="60"/>
    </location>
</feature>